<protein>
    <submittedName>
        <fullName evidence="2">Uncharacterized protein</fullName>
    </submittedName>
</protein>
<comment type="caution">
    <text evidence="2">The sequence shown here is derived from an EMBL/GenBank/DDBJ whole genome shotgun (WGS) entry which is preliminary data.</text>
</comment>
<sequence length="167" mass="18500">MTRKQKAKFSSLPNQELNMKVGFFCVDFRLGSGLRGFWLHSGSTCGIKYTQSCTVVIWWDFSAFEPSSSHIGHNRRKVGLLVLHGSSRVLTSASRRRCDGCVTYCAYCLVSSCYTRMSGGLHASSVLVMAAGFDSSYVEVTSVNSDTVKEHDPRESPLKDRLNGSRL</sequence>
<gene>
    <name evidence="2" type="ORF">OSB04_019893</name>
</gene>
<dbReference type="Proteomes" id="UP001172457">
    <property type="component" value="Chromosome 5"/>
</dbReference>
<accession>A0AA38SR73</accession>
<feature type="compositionally biased region" description="Basic and acidic residues" evidence="1">
    <location>
        <begin position="147"/>
        <end position="167"/>
    </location>
</feature>
<evidence type="ECO:0000256" key="1">
    <source>
        <dbReference type="SAM" id="MobiDB-lite"/>
    </source>
</evidence>
<dbReference type="EMBL" id="JARYMX010000005">
    <property type="protein sequence ID" value="KAJ9547350.1"/>
    <property type="molecule type" value="Genomic_DNA"/>
</dbReference>
<feature type="region of interest" description="Disordered" evidence="1">
    <location>
        <begin position="144"/>
        <end position="167"/>
    </location>
</feature>
<proteinExistence type="predicted"/>
<dbReference type="AlphaFoldDB" id="A0AA38SR73"/>
<evidence type="ECO:0000313" key="2">
    <source>
        <dbReference type="EMBL" id="KAJ9547350.1"/>
    </source>
</evidence>
<organism evidence="2 3">
    <name type="scientific">Centaurea solstitialis</name>
    <name type="common">yellow star-thistle</name>
    <dbReference type="NCBI Taxonomy" id="347529"/>
    <lineage>
        <taxon>Eukaryota</taxon>
        <taxon>Viridiplantae</taxon>
        <taxon>Streptophyta</taxon>
        <taxon>Embryophyta</taxon>
        <taxon>Tracheophyta</taxon>
        <taxon>Spermatophyta</taxon>
        <taxon>Magnoliopsida</taxon>
        <taxon>eudicotyledons</taxon>
        <taxon>Gunneridae</taxon>
        <taxon>Pentapetalae</taxon>
        <taxon>asterids</taxon>
        <taxon>campanulids</taxon>
        <taxon>Asterales</taxon>
        <taxon>Asteraceae</taxon>
        <taxon>Carduoideae</taxon>
        <taxon>Cardueae</taxon>
        <taxon>Centaureinae</taxon>
        <taxon>Centaurea</taxon>
    </lineage>
</organism>
<name>A0AA38SR73_9ASTR</name>
<keyword evidence="3" id="KW-1185">Reference proteome</keyword>
<evidence type="ECO:0000313" key="3">
    <source>
        <dbReference type="Proteomes" id="UP001172457"/>
    </source>
</evidence>
<reference evidence="2" key="1">
    <citation type="submission" date="2023-03" db="EMBL/GenBank/DDBJ databases">
        <title>Chromosome-scale reference genome and RAD-based genetic map of yellow starthistle (Centaurea solstitialis) reveal putative structural variation and QTLs associated with invader traits.</title>
        <authorList>
            <person name="Reatini B."/>
            <person name="Cang F.A."/>
            <person name="Jiang Q."/>
            <person name="Mckibben M.T.W."/>
            <person name="Barker M.S."/>
            <person name="Rieseberg L.H."/>
            <person name="Dlugosch K.M."/>
        </authorList>
    </citation>
    <scope>NUCLEOTIDE SEQUENCE</scope>
    <source>
        <strain evidence="2">CAN-66</strain>
        <tissue evidence="2">Leaf</tissue>
    </source>
</reference>